<sequence>MIYFCVHLDLFVFIRSLCSSIGVASATNNLRAESEEDRTDEDREYREELGDDYSEGSYDSEGYSD</sequence>
<dbReference type="AlphaFoldDB" id="A0A921RCK2"/>
<feature type="compositionally biased region" description="Low complexity" evidence="1">
    <location>
        <begin position="55"/>
        <end position="65"/>
    </location>
</feature>
<feature type="signal peptide" evidence="2">
    <location>
        <begin position="1"/>
        <end position="26"/>
    </location>
</feature>
<name>A0A921RCK2_SORBI</name>
<gene>
    <name evidence="3" type="ORF">BDA96_03G174300</name>
</gene>
<comment type="caution">
    <text evidence="3">The sequence shown here is derived from an EMBL/GenBank/DDBJ whole genome shotgun (WGS) entry which is preliminary data.</text>
</comment>
<dbReference type="Proteomes" id="UP000807115">
    <property type="component" value="Chromosome 3"/>
</dbReference>
<organism evidence="3 4">
    <name type="scientific">Sorghum bicolor</name>
    <name type="common">Sorghum</name>
    <name type="synonym">Sorghum vulgare</name>
    <dbReference type="NCBI Taxonomy" id="4558"/>
    <lineage>
        <taxon>Eukaryota</taxon>
        <taxon>Viridiplantae</taxon>
        <taxon>Streptophyta</taxon>
        <taxon>Embryophyta</taxon>
        <taxon>Tracheophyta</taxon>
        <taxon>Spermatophyta</taxon>
        <taxon>Magnoliopsida</taxon>
        <taxon>Liliopsida</taxon>
        <taxon>Poales</taxon>
        <taxon>Poaceae</taxon>
        <taxon>PACMAD clade</taxon>
        <taxon>Panicoideae</taxon>
        <taxon>Andropogonodae</taxon>
        <taxon>Andropogoneae</taxon>
        <taxon>Sorghinae</taxon>
        <taxon>Sorghum</taxon>
    </lineage>
</organism>
<evidence type="ECO:0000313" key="4">
    <source>
        <dbReference type="Proteomes" id="UP000807115"/>
    </source>
</evidence>
<protein>
    <submittedName>
        <fullName evidence="3">Uncharacterized protein</fullName>
    </submittedName>
</protein>
<accession>A0A921RCK2</accession>
<reference evidence="3" key="1">
    <citation type="journal article" date="2019" name="BMC Genomics">
        <title>A new reference genome for Sorghum bicolor reveals high levels of sequence similarity between sweet and grain genotypes: implications for the genetics of sugar metabolism.</title>
        <authorList>
            <person name="Cooper E.A."/>
            <person name="Brenton Z.W."/>
            <person name="Flinn B.S."/>
            <person name="Jenkins J."/>
            <person name="Shu S."/>
            <person name="Flowers D."/>
            <person name="Luo F."/>
            <person name="Wang Y."/>
            <person name="Xia P."/>
            <person name="Barry K."/>
            <person name="Daum C."/>
            <person name="Lipzen A."/>
            <person name="Yoshinaga Y."/>
            <person name="Schmutz J."/>
            <person name="Saski C."/>
            <person name="Vermerris W."/>
            <person name="Kresovich S."/>
        </authorList>
    </citation>
    <scope>NUCLEOTIDE SEQUENCE</scope>
</reference>
<reference evidence="3" key="2">
    <citation type="submission" date="2020-10" db="EMBL/GenBank/DDBJ databases">
        <authorList>
            <person name="Cooper E.A."/>
            <person name="Brenton Z.W."/>
            <person name="Flinn B.S."/>
            <person name="Jenkins J."/>
            <person name="Shu S."/>
            <person name="Flowers D."/>
            <person name="Luo F."/>
            <person name="Wang Y."/>
            <person name="Xia P."/>
            <person name="Barry K."/>
            <person name="Daum C."/>
            <person name="Lipzen A."/>
            <person name="Yoshinaga Y."/>
            <person name="Schmutz J."/>
            <person name="Saski C."/>
            <person name="Vermerris W."/>
            <person name="Kresovich S."/>
        </authorList>
    </citation>
    <scope>NUCLEOTIDE SEQUENCE</scope>
</reference>
<feature type="region of interest" description="Disordered" evidence="1">
    <location>
        <begin position="29"/>
        <end position="65"/>
    </location>
</feature>
<proteinExistence type="predicted"/>
<feature type="chain" id="PRO_5038047861" evidence="2">
    <location>
        <begin position="27"/>
        <end position="65"/>
    </location>
</feature>
<evidence type="ECO:0000256" key="1">
    <source>
        <dbReference type="SAM" id="MobiDB-lite"/>
    </source>
</evidence>
<dbReference type="EMBL" id="CM027682">
    <property type="protein sequence ID" value="KAG0537736.1"/>
    <property type="molecule type" value="Genomic_DNA"/>
</dbReference>
<evidence type="ECO:0000313" key="3">
    <source>
        <dbReference type="EMBL" id="KAG0537736.1"/>
    </source>
</evidence>
<keyword evidence="2" id="KW-0732">Signal</keyword>
<evidence type="ECO:0000256" key="2">
    <source>
        <dbReference type="SAM" id="SignalP"/>
    </source>
</evidence>